<protein>
    <submittedName>
        <fullName evidence="1">Uncharacterized protein</fullName>
    </submittedName>
</protein>
<evidence type="ECO:0000313" key="1">
    <source>
        <dbReference type="EMBL" id="SMX49799.1"/>
    </source>
</evidence>
<dbReference type="AlphaFoldDB" id="A0A238L451"/>
<accession>A0A238L451</accession>
<dbReference type="PROSITE" id="PS51257">
    <property type="entry name" value="PROKAR_LIPOPROTEIN"/>
    <property type="match status" value="1"/>
</dbReference>
<gene>
    <name evidence="1" type="ORF">MAA8898_04450</name>
</gene>
<keyword evidence="2" id="KW-1185">Reference proteome</keyword>
<evidence type="ECO:0000313" key="2">
    <source>
        <dbReference type="Proteomes" id="UP000207598"/>
    </source>
</evidence>
<name>A0A238L451_9RHOB</name>
<proteinExistence type="predicted"/>
<dbReference type="Proteomes" id="UP000207598">
    <property type="component" value="Unassembled WGS sequence"/>
</dbReference>
<dbReference type="EMBL" id="FXYF01000017">
    <property type="protein sequence ID" value="SMX49799.1"/>
    <property type="molecule type" value="Genomic_DNA"/>
</dbReference>
<organism evidence="1 2">
    <name type="scientific">Maliponia aquimaris</name>
    <dbReference type="NCBI Taxonomy" id="1673631"/>
    <lineage>
        <taxon>Bacteria</taxon>
        <taxon>Pseudomonadati</taxon>
        <taxon>Pseudomonadota</taxon>
        <taxon>Alphaproteobacteria</taxon>
        <taxon>Rhodobacterales</taxon>
        <taxon>Paracoccaceae</taxon>
        <taxon>Maliponia</taxon>
    </lineage>
</organism>
<reference evidence="1 2" key="1">
    <citation type="submission" date="2017-05" db="EMBL/GenBank/DDBJ databases">
        <authorList>
            <person name="Song R."/>
            <person name="Chenine A.L."/>
            <person name="Ruprecht R.M."/>
        </authorList>
    </citation>
    <scope>NUCLEOTIDE SEQUENCE [LARGE SCALE GENOMIC DNA]</scope>
    <source>
        <strain evidence="1 2">CECT 8898</strain>
    </source>
</reference>
<sequence length="92" mass="10519">MFCVGRTNLPGLVAIFVLSGQMASACIAPDRPFLPENPEDVREYAELLRADFEGYIADIQEYFRCLDAERQRAFLEAQEVSRDYGRLVEILE</sequence>